<protein>
    <recommendedName>
        <fullName evidence="5">FAD-binding domain-containing protein</fullName>
    </recommendedName>
</protein>
<proteinExistence type="predicted"/>
<evidence type="ECO:0000256" key="2">
    <source>
        <dbReference type="ARBA" id="ARBA00023033"/>
    </source>
</evidence>
<dbReference type="SUPFAM" id="SSF51905">
    <property type="entry name" value="FAD/NAD(P)-binding domain"/>
    <property type="match status" value="1"/>
</dbReference>
<keyword evidence="4" id="KW-1185">Reference proteome</keyword>
<dbReference type="PANTHER" id="PTHR45934">
    <property type="entry name" value="FAD/NAD(P)-BINDING OXIDOREDUCTASE FAMILY PROTEIN"/>
    <property type="match status" value="1"/>
</dbReference>
<dbReference type="InterPro" id="IPR044560">
    <property type="entry name" value="MOase"/>
</dbReference>
<evidence type="ECO:0000313" key="4">
    <source>
        <dbReference type="Proteomes" id="UP000607653"/>
    </source>
</evidence>
<dbReference type="Gene3D" id="3.50.50.60">
    <property type="entry name" value="FAD/NAD(P)-binding domain"/>
    <property type="match status" value="1"/>
</dbReference>
<reference evidence="3 4" key="1">
    <citation type="journal article" date="2020" name="Mol. Biol. Evol.">
        <title>Distinct Expression and Methylation Patterns for Genes with Different Fates following a Single Whole-Genome Duplication in Flowering Plants.</title>
        <authorList>
            <person name="Shi T."/>
            <person name="Rahmani R.S."/>
            <person name="Gugger P.F."/>
            <person name="Wang M."/>
            <person name="Li H."/>
            <person name="Zhang Y."/>
            <person name="Li Z."/>
            <person name="Wang Q."/>
            <person name="Van de Peer Y."/>
            <person name="Marchal K."/>
            <person name="Chen J."/>
        </authorList>
    </citation>
    <scope>NUCLEOTIDE SEQUENCE [LARGE SCALE GENOMIC DNA]</scope>
    <source>
        <tissue evidence="3">Leaf</tissue>
    </source>
</reference>
<evidence type="ECO:0008006" key="5">
    <source>
        <dbReference type="Google" id="ProtNLM"/>
    </source>
</evidence>
<name>A0A822Z627_NELNU</name>
<keyword evidence="2" id="KW-0503">Monooxygenase</keyword>
<keyword evidence="1" id="KW-0560">Oxidoreductase</keyword>
<dbReference type="InterPro" id="IPR036188">
    <property type="entry name" value="FAD/NAD-bd_sf"/>
</dbReference>
<comment type="caution">
    <text evidence="3">The sequence shown here is derived from an EMBL/GenBank/DDBJ whole genome shotgun (WGS) entry which is preliminary data.</text>
</comment>
<dbReference type="EMBL" id="DUZY01000005">
    <property type="protein sequence ID" value="DAD38839.1"/>
    <property type="molecule type" value="Genomic_DNA"/>
</dbReference>
<dbReference type="AlphaFoldDB" id="A0A822Z627"/>
<accession>A0A822Z627</accession>
<dbReference type="GO" id="GO:0004497">
    <property type="term" value="F:monooxygenase activity"/>
    <property type="evidence" value="ECO:0007669"/>
    <property type="project" value="UniProtKB-KW"/>
</dbReference>
<gene>
    <name evidence="3" type="ORF">HUJ06_013161</name>
</gene>
<evidence type="ECO:0000313" key="3">
    <source>
        <dbReference type="EMBL" id="DAD38839.1"/>
    </source>
</evidence>
<evidence type="ECO:0000256" key="1">
    <source>
        <dbReference type="ARBA" id="ARBA00023002"/>
    </source>
</evidence>
<organism evidence="3 4">
    <name type="scientific">Nelumbo nucifera</name>
    <name type="common">Sacred lotus</name>
    <dbReference type="NCBI Taxonomy" id="4432"/>
    <lineage>
        <taxon>Eukaryota</taxon>
        <taxon>Viridiplantae</taxon>
        <taxon>Streptophyta</taxon>
        <taxon>Embryophyta</taxon>
        <taxon>Tracheophyta</taxon>
        <taxon>Spermatophyta</taxon>
        <taxon>Magnoliopsida</taxon>
        <taxon>Proteales</taxon>
        <taxon>Nelumbonaceae</taxon>
        <taxon>Nelumbo</taxon>
    </lineage>
</organism>
<dbReference type="PANTHER" id="PTHR45934:SF2">
    <property type="entry name" value="MONOOXYGENASE 1"/>
    <property type="match status" value="1"/>
</dbReference>
<dbReference type="Proteomes" id="UP000607653">
    <property type="component" value="Unassembled WGS sequence"/>
</dbReference>
<sequence>MQSITAFPSEMVEMIKNSDLDSSSLLRLKYGTPWDILVGSFRKGRVTVAGDAMHVMGPFLEDAIVLARCLVKEMSAVGLEDSQQRRKVMPEGVEAALDLYLREKDGNCEVIYTDILQGCCIILHHH</sequence>